<evidence type="ECO:0000313" key="1">
    <source>
        <dbReference type="EMBL" id="QHS91614.1"/>
    </source>
</evidence>
<sequence>MAELVCRGDNLGYTILPFSLDTVIQNELIGYPSDFVLGYITFNEENGKRKFTYTESGRLTVVNDHWSLAIMKEFPYVEQKGPWIVYNCSPEKTKLEFGKILSKYSQSLWIHNWDTWTVYCKNAKVAVITSWETY</sequence>
<name>A0A6C0BIS8_9ZZZZ</name>
<dbReference type="AlphaFoldDB" id="A0A6C0BIS8"/>
<reference evidence="1" key="1">
    <citation type="journal article" date="2020" name="Nature">
        <title>Giant virus diversity and host interactions through global metagenomics.</title>
        <authorList>
            <person name="Schulz F."/>
            <person name="Roux S."/>
            <person name="Paez-Espino D."/>
            <person name="Jungbluth S."/>
            <person name="Walsh D.A."/>
            <person name="Denef V.J."/>
            <person name="McMahon K.D."/>
            <person name="Konstantinidis K.T."/>
            <person name="Eloe-Fadrosh E.A."/>
            <person name="Kyrpides N.C."/>
            <person name="Woyke T."/>
        </authorList>
    </citation>
    <scope>NUCLEOTIDE SEQUENCE</scope>
    <source>
        <strain evidence="1">GVMAG-M-3300013006-15</strain>
    </source>
</reference>
<dbReference type="EMBL" id="MN739162">
    <property type="protein sequence ID" value="QHS91614.1"/>
    <property type="molecule type" value="Genomic_DNA"/>
</dbReference>
<proteinExistence type="predicted"/>
<organism evidence="1">
    <name type="scientific">viral metagenome</name>
    <dbReference type="NCBI Taxonomy" id="1070528"/>
    <lineage>
        <taxon>unclassified sequences</taxon>
        <taxon>metagenomes</taxon>
        <taxon>organismal metagenomes</taxon>
    </lineage>
</organism>
<accession>A0A6C0BIS8</accession>
<protein>
    <submittedName>
        <fullName evidence="1">Uncharacterized protein</fullName>
    </submittedName>
</protein>